<dbReference type="InterPro" id="IPR046346">
    <property type="entry name" value="Aminoacid_DH-like_N_sf"/>
</dbReference>
<dbReference type="InterPro" id="IPR014362">
    <property type="entry name" value="Glu_DH"/>
</dbReference>
<dbReference type="InterPro" id="IPR006096">
    <property type="entry name" value="Glu/Leu/Phe/Val/Trp_DH_C"/>
</dbReference>
<dbReference type="Gene3D" id="1.10.285.10">
    <property type="entry name" value="Glutamate Dehydrogenase, chain A, domain 3"/>
    <property type="match status" value="2"/>
</dbReference>
<evidence type="ECO:0000313" key="5">
    <source>
        <dbReference type="EMBL" id="MPL59673.1"/>
    </source>
</evidence>
<dbReference type="FunFam" id="3.40.50.720:FF:000030">
    <property type="entry name" value="Glutamate dehydrogenase"/>
    <property type="match status" value="1"/>
</dbReference>
<dbReference type="PIRSF" id="PIRSF000185">
    <property type="entry name" value="Glu_DH"/>
    <property type="match status" value="1"/>
</dbReference>
<dbReference type="Pfam" id="PF02812">
    <property type="entry name" value="ELFV_dehydrog_N"/>
    <property type="match status" value="1"/>
</dbReference>
<name>A0A644SYH1_9ZZZZ</name>
<dbReference type="PANTHER" id="PTHR43571:SF1">
    <property type="entry name" value="NADP-SPECIFIC GLUTAMATE DEHYDROGENASE 1-RELATED"/>
    <property type="match status" value="1"/>
</dbReference>
<comment type="similarity">
    <text evidence="1">Belongs to the Glu/Leu/Phe/Val dehydrogenases family.</text>
</comment>
<dbReference type="PANTHER" id="PTHR43571">
    <property type="entry name" value="NADP-SPECIFIC GLUTAMATE DEHYDROGENASE 1-RELATED"/>
    <property type="match status" value="1"/>
</dbReference>
<dbReference type="SUPFAM" id="SSF53223">
    <property type="entry name" value="Aminoacid dehydrogenase-like, N-terminal domain"/>
    <property type="match status" value="1"/>
</dbReference>
<dbReference type="InterPro" id="IPR006097">
    <property type="entry name" value="Glu/Leu/Phe/Val/Trp_DH_dimer"/>
</dbReference>
<dbReference type="NCBIfam" id="NF006929">
    <property type="entry name" value="PRK09414.1"/>
    <property type="match status" value="1"/>
</dbReference>
<dbReference type="Gene3D" id="3.40.50.10860">
    <property type="entry name" value="Leucine Dehydrogenase, chain A, domain 1"/>
    <property type="match status" value="1"/>
</dbReference>
<dbReference type="FunFam" id="1.10.285.10:FF:000001">
    <property type="entry name" value="Glutamate dehydrogenase"/>
    <property type="match status" value="1"/>
</dbReference>
<dbReference type="GO" id="GO:0006537">
    <property type="term" value="P:glutamate biosynthetic process"/>
    <property type="evidence" value="ECO:0007669"/>
    <property type="project" value="TreeGrafter"/>
</dbReference>
<evidence type="ECO:0000256" key="1">
    <source>
        <dbReference type="ARBA" id="ARBA00006382"/>
    </source>
</evidence>
<comment type="caution">
    <text evidence="5">The sequence shown here is derived from an EMBL/GenBank/DDBJ whole genome shotgun (WGS) entry which is preliminary data.</text>
</comment>
<accession>A0A644SYH1</accession>
<keyword evidence="3 5" id="KW-0560">Oxidoreductase</keyword>
<dbReference type="GO" id="GO:0005829">
    <property type="term" value="C:cytosol"/>
    <property type="evidence" value="ECO:0007669"/>
    <property type="project" value="TreeGrafter"/>
</dbReference>
<evidence type="ECO:0000259" key="4">
    <source>
        <dbReference type="SMART" id="SM00839"/>
    </source>
</evidence>
<evidence type="ECO:0000256" key="2">
    <source>
        <dbReference type="ARBA" id="ARBA00011643"/>
    </source>
</evidence>
<dbReference type="AlphaFoldDB" id="A0A644SYH1"/>
<dbReference type="Pfam" id="PF00208">
    <property type="entry name" value="ELFV_dehydrog"/>
    <property type="match status" value="1"/>
</dbReference>
<dbReference type="CDD" id="cd05313">
    <property type="entry name" value="NAD_bind_2_Glu_DH"/>
    <property type="match status" value="1"/>
</dbReference>
<dbReference type="PRINTS" id="PR00082">
    <property type="entry name" value="GLFDHDRGNASE"/>
</dbReference>
<dbReference type="InterPro" id="IPR033922">
    <property type="entry name" value="NAD_bind_Glu_DH"/>
</dbReference>
<protein>
    <submittedName>
        <fullName evidence="5">NAD(P)-specific glutamate dehydrogenase</fullName>
        <ecNumber evidence="5">1.4.1.3</ecNumber>
    </submittedName>
</protein>
<reference evidence="5" key="1">
    <citation type="submission" date="2019-08" db="EMBL/GenBank/DDBJ databases">
        <authorList>
            <person name="Kucharzyk K."/>
            <person name="Murdoch R.W."/>
            <person name="Higgins S."/>
            <person name="Loffler F."/>
        </authorList>
    </citation>
    <scope>NUCLEOTIDE SEQUENCE</scope>
</reference>
<dbReference type="Gene3D" id="3.40.50.720">
    <property type="entry name" value="NAD(P)-binding Rossmann-like Domain"/>
    <property type="match status" value="1"/>
</dbReference>
<comment type="subunit">
    <text evidence="2">Homohexamer.</text>
</comment>
<evidence type="ECO:0000256" key="3">
    <source>
        <dbReference type="ARBA" id="ARBA00023002"/>
    </source>
</evidence>
<sequence>MNTYAEDCFAEIKAKNPGEPEFHQAVHEVLKSVSPVLEKRPIYRKMKILERIAIPERTVIFRVPWVDDKGEVRVNTGYRVEMNSAIGPYKGGLRFHSSVYLGLLKFLAFEQTFKNSLTTLPMGGAKGGSDFDPHGKSNMEVMNFCQSFMIELSRHIGQFTDVPAGDIGVGGREIGYMFGQYKRLKNEFSGVLTGKGVKWGGSFIRPEATGYGCAYFAEEMLATASQSLAGKTCLVSGAGNVAQFMVQKLVQEGARVVTLSDSSGHIYDEEGITEEKLEFILELKNVFRGRISEYVKQYPKAVYTAFDPNLGHNKIWDHRADCAFPCATQNEINAIDASNLVKNGVKLVAEGSNMSTVPEGVAIFQDSGILFAPGKAANAGGVATSGLEMSQNSQRMVWTREDVDRHLRIIMKNIHASCLNAAEAYGSPGNYVAGANIHGFTKVADAMCDQGIV</sequence>
<dbReference type="EMBL" id="VSSQ01000010">
    <property type="protein sequence ID" value="MPL59673.1"/>
    <property type="molecule type" value="Genomic_DNA"/>
</dbReference>
<organism evidence="5">
    <name type="scientific">bioreactor metagenome</name>
    <dbReference type="NCBI Taxonomy" id="1076179"/>
    <lineage>
        <taxon>unclassified sequences</taxon>
        <taxon>metagenomes</taxon>
        <taxon>ecological metagenomes</taxon>
    </lineage>
</organism>
<dbReference type="InterPro" id="IPR050724">
    <property type="entry name" value="Glu_Leu_Phe_Val_DH"/>
</dbReference>
<dbReference type="SUPFAM" id="SSF51735">
    <property type="entry name" value="NAD(P)-binding Rossmann-fold domains"/>
    <property type="match status" value="1"/>
</dbReference>
<dbReference type="EC" id="1.4.1.3" evidence="5"/>
<proteinExistence type="inferred from homology"/>
<gene>
    <name evidence="5" type="primary">gdhA_1</name>
    <name evidence="5" type="ORF">SDC9_05228</name>
</gene>
<dbReference type="InterPro" id="IPR006095">
    <property type="entry name" value="Glu/Leu/Phe/Val/Trp_DH"/>
</dbReference>
<dbReference type="FunFam" id="3.40.50.10860:FF:000002">
    <property type="entry name" value="Glutamate dehydrogenase"/>
    <property type="match status" value="1"/>
</dbReference>
<dbReference type="SMART" id="SM00839">
    <property type="entry name" value="ELFV_dehydrog"/>
    <property type="match status" value="1"/>
</dbReference>
<dbReference type="PROSITE" id="PS00074">
    <property type="entry name" value="GLFV_DEHYDROGENASE"/>
    <property type="match status" value="1"/>
</dbReference>
<dbReference type="GO" id="GO:0004354">
    <property type="term" value="F:glutamate dehydrogenase (NADP+) activity"/>
    <property type="evidence" value="ECO:0007669"/>
    <property type="project" value="TreeGrafter"/>
</dbReference>
<feature type="domain" description="Glutamate/phenylalanine/leucine/valine/L-tryptophan dehydrogenase C-terminal" evidence="4">
    <location>
        <begin position="202"/>
        <end position="451"/>
    </location>
</feature>
<dbReference type="InterPro" id="IPR033524">
    <property type="entry name" value="Glu/Leu/Phe/Val_DH_AS"/>
</dbReference>
<dbReference type="InterPro" id="IPR036291">
    <property type="entry name" value="NAD(P)-bd_dom_sf"/>
</dbReference>